<comment type="caution">
    <text evidence="1">The sequence shown here is derived from an EMBL/GenBank/DDBJ whole genome shotgun (WGS) entry which is preliminary data.</text>
</comment>
<reference evidence="1" key="1">
    <citation type="journal article" date="2020" name="mSystems">
        <title>Genome- and Community-Level Interaction Insights into Carbon Utilization and Element Cycling Functions of Hydrothermarchaeota in Hydrothermal Sediment.</title>
        <authorList>
            <person name="Zhou Z."/>
            <person name="Liu Y."/>
            <person name="Xu W."/>
            <person name="Pan J."/>
            <person name="Luo Z.H."/>
            <person name="Li M."/>
        </authorList>
    </citation>
    <scope>NUCLEOTIDE SEQUENCE [LARGE SCALE GENOMIC DNA]</scope>
    <source>
        <strain evidence="1">HyVt-501</strain>
    </source>
</reference>
<sequence>MVVKRLALGFLALAVINTVANLFLSDLNLGKVLSLRHAIDRLEELTYVEKGRNLRLKALHSRIKRNPRFYKEKFVREYLLMFRKGEKVIPLPREMWYR</sequence>
<dbReference type="AlphaFoldDB" id="A0A7C5QJ81"/>
<evidence type="ECO:0000313" key="1">
    <source>
        <dbReference type="EMBL" id="HHJ64862.1"/>
    </source>
</evidence>
<dbReference type="Proteomes" id="UP000885792">
    <property type="component" value="Unassembled WGS sequence"/>
</dbReference>
<gene>
    <name evidence="1" type="ORF">ENJ61_08160</name>
</gene>
<name>A0A7C5QJ81_AQUAO</name>
<dbReference type="EMBL" id="DRNB01000302">
    <property type="protein sequence ID" value="HHJ64862.1"/>
    <property type="molecule type" value="Genomic_DNA"/>
</dbReference>
<organism evidence="1">
    <name type="scientific">Aquifex aeolicus</name>
    <dbReference type="NCBI Taxonomy" id="63363"/>
    <lineage>
        <taxon>Bacteria</taxon>
        <taxon>Pseudomonadati</taxon>
        <taxon>Aquificota</taxon>
        <taxon>Aquificia</taxon>
        <taxon>Aquificales</taxon>
        <taxon>Aquificaceae</taxon>
        <taxon>Aquifex</taxon>
    </lineage>
</organism>
<accession>A0A7C5QJ81</accession>
<proteinExistence type="predicted"/>
<protein>
    <recommendedName>
        <fullName evidence="2">Septum formation initiator family protein</fullName>
    </recommendedName>
</protein>
<evidence type="ECO:0008006" key="2">
    <source>
        <dbReference type="Google" id="ProtNLM"/>
    </source>
</evidence>